<dbReference type="InterPro" id="IPR021765">
    <property type="entry name" value="UstYa-like"/>
</dbReference>
<dbReference type="AlphaFoldDB" id="A0A370P7L5"/>
<evidence type="ECO:0000313" key="5">
    <source>
        <dbReference type="Proteomes" id="UP000254937"/>
    </source>
</evidence>
<protein>
    <recommendedName>
        <fullName evidence="6">Tat pathway signal sequence</fullName>
    </recommendedName>
</protein>
<reference evidence="4 5" key="1">
    <citation type="submission" date="2018-07" db="EMBL/GenBank/DDBJ databases">
        <title>Section-level genome sequencing of Aspergillus section Nigri to investigate inter- and intra-species variation.</title>
        <authorList>
            <consortium name="DOE Joint Genome Institute"/>
            <person name="Vesth T.C."/>
            <person name="Nybo J.L."/>
            <person name="Theobald S."/>
            <person name="Frisvad J.C."/>
            <person name="Larsen T.O."/>
            <person name="Nielsen K.F."/>
            <person name="Hoof J.B."/>
            <person name="Brandl J."/>
            <person name="Salamov A."/>
            <person name="Riley R."/>
            <person name="Gladden J.M."/>
            <person name="Phatale P."/>
            <person name="Nielsen M.T."/>
            <person name="Lyhne E.K."/>
            <person name="Kogle M.E."/>
            <person name="Strasser K."/>
            <person name="McDonnell E."/>
            <person name="Barry K."/>
            <person name="Clum A."/>
            <person name="Chen C."/>
            <person name="Nolan M."/>
            <person name="Sandor L."/>
            <person name="Kuo A."/>
            <person name="Lipzen A."/>
            <person name="Hainaut M."/>
            <person name="Drula E."/>
            <person name="Tsang A."/>
            <person name="Magnuson J.K."/>
            <person name="Henrissat B."/>
            <person name="Wiebenga A."/>
            <person name="Simmons B.A."/>
            <person name="Makela M.R."/>
            <person name="De vries R.P."/>
            <person name="Grigoriev I.V."/>
            <person name="Mortensen U.H."/>
            <person name="Baker S.E."/>
            <person name="Andersen M.R."/>
        </authorList>
    </citation>
    <scope>NUCLEOTIDE SEQUENCE [LARGE SCALE GENOMIC DNA]</scope>
    <source>
        <strain evidence="4 5">ATCC 13157</strain>
    </source>
</reference>
<evidence type="ECO:0008006" key="6">
    <source>
        <dbReference type="Google" id="ProtNLM"/>
    </source>
</evidence>
<sequence>MEYRKLSTSDTPSAYTRKSSSEDLSPPSQRLLDNAEDMNLDLDDHSRYYKRRSFIRAAVIHSVIFLTYTLAFTNANYDGLAPIQGAVSYEKVWYDGSLGNRNRYIGEPRPELEAAWHELTKNNNLRFTKSELQKLNKSALELADGSGYFGQVMVYHHLHCLLRFDKKFLREALYPDAYEGSTQEHLEHCVDDIRQALMCNPDISASTFFWQDGIRRPQPDFTLYKTCVNWEHFDAWATERQFSMFDQKSLINPVYATNGRQFLGIAFPMINGTIEFTPPGPDMHVVWPEEGNSS</sequence>
<evidence type="ECO:0000256" key="2">
    <source>
        <dbReference type="SAM" id="MobiDB-lite"/>
    </source>
</evidence>
<proteinExistence type="inferred from homology"/>
<evidence type="ECO:0000256" key="1">
    <source>
        <dbReference type="ARBA" id="ARBA00035112"/>
    </source>
</evidence>
<organism evidence="4 5">
    <name type="scientific">Aspergillus phoenicis ATCC 13157</name>
    <dbReference type="NCBI Taxonomy" id="1353007"/>
    <lineage>
        <taxon>Eukaryota</taxon>
        <taxon>Fungi</taxon>
        <taxon>Dikarya</taxon>
        <taxon>Ascomycota</taxon>
        <taxon>Pezizomycotina</taxon>
        <taxon>Eurotiomycetes</taxon>
        <taxon>Eurotiomycetidae</taxon>
        <taxon>Eurotiales</taxon>
        <taxon>Aspergillaceae</taxon>
        <taxon>Aspergillus</taxon>
    </lineage>
</organism>
<accession>A0A370P7L5</accession>
<dbReference type="GO" id="GO:0043386">
    <property type="term" value="P:mycotoxin biosynthetic process"/>
    <property type="evidence" value="ECO:0007669"/>
    <property type="project" value="InterPro"/>
</dbReference>
<keyword evidence="3" id="KW-0472">Membrane</keyword>
<gene>
    <name evidence="4" type="ORF">M752DRAFT_270083</name>
</gene>
<dbReference type="PANTHER" id="PTHR33365:SF12">
    <property type="entry name" value="TAT PATHWAY SIGNAL SEQUENCE"/>
    <property type="match status" value="1"/>
</dbReference>
<comment type="similarity">
    <text evidence="1">Belongs to the ustYa family.</text>
</comment>
<keyword evidence="3" id="KW-0812">Transmembrane</keyword>
<dbReference type="Pfam" id="PF11807">
    <property type="entry name" value="UstYa"/>
    <property type="match status" value="1"/>
</dbReference>
<dbReference type="Proteomes" id="UP000254937">
    <property type="component" value="Unassembled WGS sequence"/>
</dbReference>
<evidence type="ECO:0000313" key="4">
    <source>
        <dbReference type="EMBL" id="RDK38165.1"/>
    </source>
</evidence>
<name>A0A370P7L5_ASPPH</name>
<evidence type="ECO:0000256" key="3">
    <source>
        <dbReference type="SAM" id="Phobius"/>
    </source>
</evidence>
<keyword evidence="3" id="KW-1133">Transmembrane helix</keyword>
<feature type="transmembrane region" description="Helical" evidence="3">
    <location>
        <begin position="54"/>
        <end position="72"/>
    </location>
</feature>
<keyword evidence="5" id="KW-1185">Reference proteome</keyword>
<feature type="region of interest" description="Disordered" evidence="2">
    <location>
        <begin position="1"/>
        <end position="31"/>
    </location>
</feature>
<dbReference type="PANTHER" id="PTHR33365">
    <property type="entry name" value="YALI0B05434P"/>
    <property type="match status" value="1"/>
</dbReference>
<dbReference type="EMBL" id="KZ851866">
    <property type="protein sequence ID" value="RDK38165.1"/>
    <property type="molecule type" value="Genomic_DNA"/>
</dbReference>
<feature type="compositionally biased region" description="Polar residues" evidence="2">
    <location>
        <begin position="8"/>
        <end position="28"/>
    </location>
</feature>